<reference evidence="2" key="1">
    <citation type="submission" date="2023-07" db="EMBL/GenBank/DDBJ databases">
        <authorList>
            <consortium name="AG Swart"/>
            <person name="Singh M."/>
            <person name="Singh A."/>
            <person name="Seah K."/>
            <person name="Emmerich C."/>
        </authorList>
    </citation>
    <scope>NUCLEOTIDE SEQUENCE</scope>
    <source>
        <strain evidence="2">DP1</strain>
    </source>
</reference>
<protein>
    <submittedName>
        <fullName evidence="2">Uncharacterized protein</fullName>
    </submittedName>
</protein>
<evidence type="ECO:0000313" key="3">
    <source>
        <dbReference type="Proteomes" id="UP001295684"/>
    </source>
</evidence>
<organism evidence="2 3">
    <name type="scientific">Euplotes crassus</name>
    <dbReference type="NCBI Taxonomy" id="5936"/>
    <lineage>
        <taxon>Eukaryota</taxon>
        <taxon>Sar</taxon>
        <taxon>Alveolata</taxon>
        <taxon>Ciliophora</taxon>
        <taxon>Intramacronucleata</taxon>
        <taxon>Spirotrichea</taxon>
        <taxon>Hypotrichia</taxon>
        <taxon>Euplotida</taxon>
        <taxon>Euplotidae</taxon>
        <taxon>Moneuplotes</taxon>
    </lineage>
</organism>
<gene>
    <name evidence="2" type="ORF">ECRASSUSDP1_LOCUS28307</name>
</gene>
<keyword evidence="3" id="KW-1185">Reference proteome</keyword>
<accession>A0AAD1Y7N1</accession>
<dbReference type="AlphaFoldDB" id="A0AAD1Y7N1"/>
<dbReference type="Proteomes" id="UP001295684">
    <property type="component" value="Unassembled WGS sequence"/>
</dbReference>
<comment type="caution">
    <text evidence="2">The sequence shown here is derived from an EMBL/GenBank/DDBJ whole genome shotgun (WGS) entry which is preliminary data.</text>
</comment>
<evidence type="ECO:0000313" key="2">
    <source>
        <dbReference type="EMBL" id="CAI2386683.1"/>
    </source>
</evidence>
<dbReference type="EMBL" id="CAMPGE010029212">
    <property type="protein sequence ID" value="CAI2386683.1"/>
    <property type="molecule type" value="Genomic_DNA"/>
</dbReference>
<evidence type="ECO:0000256" key="1">
    <source>
        <dbReference type="SAM" id="MobiDB-lite"/>
    </source>
</evidence>
<feature type="region of interest" description="Disordered" evidence="1">
    <location>
        <begin position="358"/>
        <end position="385"/>
    </location>
</feature>
<feature type="compositionally biased region" description="Basic residues" evidence="1">
    <location>
        <begin position="368"/>
        <end position="379"/>
    </location>
</feature>
<proteinExistence type="predicted"/>
<name>A0AAD1Y7N1_EUPCR</name>
<sequence>MSNGLQETRELKRARDLTRLYDETFIGFKLRVKNEIDKINKFYMKSSGPEETTVFVPKVSGNRRLSASNKSFQLTDSVSPVVHKDMKTTTKTRQGLMAFNGEVSSIICDNKKGNNLQEDLFTYNEIQEKEMTKNELLYIEEVKKVRDKLSEPQEKKCTRETQEEKERAASRFRLQALCNDNSAFQKYKKGTLFEDKVDIMELVREGKAEQNFKKRNKSVIGPMESTDPQSIREQEANTFRNTMERLRNLSMDPNVSKPQRERSHNFKPHYIKVLPPNTPQNFRKIRREVPVIRNFRSNKFPGLSKVKSPAQKKLNTTLSTIGNEEATGSTTKREILIPPMNFDNADIQHNHSSFLITENKQSDSPLKKQGKKSAKKYKLSKINLP</sequence>